<dbReference type="InterPro" id="IPR046538">
    <property type="entry name" value="DUF6603"/>
</dbReference>
<dbReference type="OrthoDB" id="535891at2"/>
<gene>
    <name evidence="2" type="ORF">EOT10_26825</name>
</gene>
<proteinExistence type="predicted"/>
<organism evidence="2 3">
    <name type="scientific">Streptomyces antnestii</name>
    <dbReference type="NCBI Taxonomy" id="2494256"/>
    <lineage>
        <taxon>Bacteria</taxon>
        <taxon>Bacillati</taxon>
        <taxon>Actinomycetota</taxon>
        <taxon>Actinomycetes</taxon>
        <taxon>Kitasatosporales</taxon>
        <taxon>Streptomycetaceae</taxon>
        <taxon>Streptomyces</taxon>
    </lineage>
</organism>
<evidence type="ECO:0000313" key="3">
    <source>
        <dbReference type="Proteomes" id="UP000283128"/>
    </source>
</evidence>
<keyword evidence="3" id="KW-1185">Reference proteome</keyword>
<accession>A0A3S2VTU4</accession>
<reference evidence="2 3" key="1">
    <citation type="submission" date="2019-01" db="EMBL/GenBank/DDBJ databases">
        <title>Genome sequences of Streptomyces and Rhizobium isolates collected from root and soil.</title>
        <authorList>
            <person name="Chhettri S."/>
            <person name="Sevigny J.L."/>
            <person name="Sen A."/>
            <person name="Ennis N."/>
            <person name="Tisa L."/>
        </authorList>
    </citation>
    <scope>NUCLEOTIDE SEQUENCE [LARGE SCALE GENOMIC DNA]</scope>
    <source>
        <strain evidence="2 3">San01</strain>
    </source>
</reference>
<evidence type="ECO:0000259" key="1">
    <source>
        <dbReference type="Pfam" id="PF20248"/>
    </source>
</evidence>
<dbReference type="RefSeq" id="WP_127830896.1">
    <property type="nucleotide sequence ID" value="NZ_RZYA01000014.1"/>
</dbReference>
<dbReference type="AlphaFoldDB" id="A0A3S2VTU4"/>
<dbReference type="Proteomes" id="UP000283128">
    <property type="component" value="Unassembled WGS sequence"/>
</dbReference>
<feature type="domain" description="DUF6603" evidence="1">
    <location>
        <begin position="432"/>
        <end position="988"/>
    </location>
</feature>
<comment type="caution">
    <text evidence="2">The sequence shown here is derived from an EMBL/GenBank/DDBJ whole genome shotgun (WGS) entry which is preliminary data.</text>
</comment>
<name>A0A3S2VTU4_9ACTN</name>
<dbReference type="Pfam" id="PF20248">
    <property type="entry name" value="DUF6603"/>
    <property type="match status" value="1"/>
</dbReference>
<sequence>MSASALALLCRGLGRALAPLRVALLPEQVGVLVAGLGLGLPQQVLDDADWQTAVGAARDTADELFDLTDQLSTAIAADDTAGVVLRTTALVERVGVLRSRLNAVGDRLTALAPAITGVTADEVTAFATQLPTQVLELMAISHLERANRSACNALTLCGLVDRHQDPGVPGNPARPAFVVRRLRLDRLGPLLGSPGAYLTSLYGWNTLAFDGRALLSALAEAGKLAALPTVLTDTPTGPLLDLLGGTVTVDTTTSPPGLGAVLRFAVPGGLTYEPPIELPGAHVRLVTGPDLPAGLAVRLVPPGALLLTPPAGAPPVAGTVSAEAVIGTAPPQTSVVLLGEAGQTRLEAASVSASARADFVKDAAGGSAHAAPTLELALQGGRLVLQLGGTSSLLKTLIQKDAVQADLDLAVRWSDGRIYVRGGAALKADLPVHLSLGPVDVQTVTVALTPGTGGGLPVELSATLLARFGPLALLVERIGLTAELAFPPGGGNAGPLDVTYGFKAPTGIGASLDAGPVTGGGYLLFDPPANRFGGALRLKLAFLEATAYGIYEQAGDHPSFVAVLGIRFTPGIQLGFGFELTGLGGLVGMNRRAQVDLLRERLAGGTAGNVLFCEDPVRNAPALLGDLGALFPAAEGGFLVGPTVQIGWLAPIVRIDLGLIIELPGPCRVVILGSIRALIGADETAALLYLRMDVLGIVDLPGRRISLDAALVGSHALGVFRLSGSMAFRLAYGDNPYVLFTVGGFHPRFDPGPLDLPRLDRVGAALDVHVVAHAYVRLEFYLAFTSNTLQTGARVEAGLELGPLSASGHFVFDALLQFRPFHFQADFSAGFSVEAFGVSFASVNVKGTISGPGPVVVHAQGSVRRLGIKVSGSATFELGGHDADHPAPITSPVQELAPELGEVRNLRAEGGDPSVLPAPDRPAVAGVLIAPKGRMVWEQKRIPLNTLIQRLGGVPLDGAHQVRLVPPAGWQASDETDWFSPGTFAELDLQSSQTLNNAAFEELPSGLRLGAAADRTSTAETYTEKIDLVKRPTRLRLLPFLAEPYLTVALHSALEDRTMTPRIDPGPPKVTVAAETADVYAADGSPSRLGESPFQAFQLARSGLGTAFPSADTEVAL</sequence>
<protein>
    <recommendedName>
        <fullName evidence="1">DUF6603 domain-containing protein</fullName>
    </recommendedName>
</protein>
<dbReference type="EMBL" id="RZYA01000014">
    <property type="protein sequence ID" value="RVU20942.1"/>
    <property type="molecule type" value="Genomic_DNA"/>
</dbReference>
<evidence type="ECO:0000313" key="2">
    <source>
        <dbReference type="EMBL" id="RVU20942.1"/>
    </source>
</evidence>